<dbReference type="InterPro" id="IPR006218">
    <property type="entry name" value="DAHP1/KDSA"/>
</dbReference>
<reference evidence="5 6" key="1">
    <citation type="submission" date="2019-07" db="EMBL/GenBank/DDBJ databases">
        <title>Rufibacter sp. nov., isolated from lake sediment.</title>
        <authorList>
            <person name="Qu J.-H."/>
        </authorList>
    </citation>
    <scope>NUCLEOTIDE SEQUENCE [LARGE SCALE GENOMIC DNA]</scope>
    <source>
        <strain evidence="5 6">NBS58-1</strain>
    </source>
</reference>
<accession>A0A5B6TFU6</accession>
<gene>
    <name evidence="5" type="ORF">FOA19_00885</name>
</gene>
<evidence type="ECO:0000256" key="1">
    <source>
        <dbReference type="ARBA" id="ARBA00012404"/>
    </source>
</evidence>
<evidence type="ECO:0000256" key="3">
    <source>
        <dbReference type="SAM" id="Coils"/>
    </source>
</evidence>
<dbReference type="AlphaFoldDB" id="A0A5B6TFU6"/>
<dbReference type="SUPFAM" id="SSF48600">
    <property type="entry name" value="Chorismate mutase II"/>
    <property type="match status" value="1"/>
</dbReference>
<name>A0A5B6TFU6_9BACT</name>
<dbReference type="InterPro" id="IPR052899">
    <property type="entry name" value="Class-I_DAHP_synthase"/>
</dbReference>
<dbReference type="InterPro" id="IPR036263">
    <property type="entry name" value="Chorismate_II_sf"/>
</dbReference>
<dbReference type="InterPro" id="IPR013785">
    <property type="entry name" value="Aldolase_TIM"/>
</dbReference>
<dbReference type="GO" id="GO:0004106">
    <property type="term" value="F:chorismate mutase activity"/>
    <property type="evidence" value="ECO:0007669"/>
    <property type="project" value="UniProtKB-EC"/>
</dbReference>
<evidence type="ECO:0000313" key="5">
    <source>
        <dbReference type="EMBL" id="KAA3439271.1"/>
    </source>
</evidence>
<organism evidence="5 6">
    <name type="scientific">Rufibacter hautae</name>
    <dbReference type="NCBI Taxonomy" id="2595005"/>
    <lineage>
        <taxon>Bacteria</taxon>
        <taxon>Pseudomonadati</taxon>
        <taxon>Bacteroidota</taxon>
        <taxon>Cytophagia</taxon>
        <taxon>Cytophagales</taxon>
        <taxon>Hymenobacteraceae</taxon>
        <taxon>Rufibacter</taxon>
    </lineage>
</organism>
<dbReference type="InterPro" id="IPR002701">
    <property type="entry name" value="CM_II_prokaryot"/>
</dbReference>
<dbReference type="Gene3D" id="1.20.59.10">
    <property type="entry name" value="Chorismate mutase"/>
    <property type="match status" value="1"/>
</dbReference>
<dbReference type="RefSeq" id="WP_149088916.1">
    <property type="nucleotide sequence ID" value="NZ_VKKY01000001.1"/>
</dbReference>
<dbReference type="InterPro" id="IPR036979">
    <property type="entry name" value="CM_dom_sf"/>
</dbReference>
<dbReference type="GO" id="GO:0016740">
    <property type="term" value="F:transferase activity"/>
    <property type="evidence" value="ECO:0007669"/>
    <property type="project" value="UniProtKB-KW"/>
</dbReference>
<dbReference type="PROSITE" id="PS51168">
    <property type="entry name" value="CHORISMATE_MUT_2"/>
    <property type="match status" value="1"/>
</dbReference>
<dbReference type="Gene3D" id="3.20.20.70">
    <property type="entry name" value="Aldolase class I"/>
    <property type="match status" value="1"/>
</dbReference>
<feature type="coiled-coil region" evidence="3">
    <location>
        <begin position="272"/>
        <end position="299"/>
    </location>
</feature>
<dbReference type="Proteomes" id="UP000324133">
    <property type="component" value="Unassembled WGS sequence"/>
</dbReference>
<comment type="caution">
    <text evidence="5">The sequence shown here is derived from an EMBL/GenBank/DDBJ whole genome shotgun (WGS) entry which is preliminary data.</text>
</comment>
<dbReference type="SMART" id="SM00830">
    <property type="entry name" value="CM_2"/>
    <property type="match status" value="1"/>
</dbReference>
<feature type="domain" description="Chorismate mutase" evidence="4">
    <location>
        <begin position="266"/>
        <end position="357"/>
    </location>
</feature>
<keyword evidence="2" id="KW-0808">Transferase</keyword>
<keyword evidence="6" id="KW-1185">Reference proteome</keyword>
<dbReference type="GO" id="GO:0046417">
    <property type="term" value="P:chorismate metabolic process"/>
    <property type="evidence" value="ECO:0007669"/>
    <property type="project" value="InterPro"/>
</dbReference>
<dbReference type="Pfam" id="PF00793">
    <property type="entry name" value="DAHP_synth_1"/>
    <property type="match status" value="1"/>
</dbReference>
<dbReference type="EC" id="5.4.99.5" evidence="1"/>
<keyword evidence="3" id="KW-0175">Coiled coil</keyword>
<dbReference type="OrthoDB" id="9780456at2"/>
<sequence>MERKKENNYFHQLSKLRRRPLVIAGPCSAETRGQVMETARQLKDLQVDIFRAGVWKPRSKPGTFEGVGTEGMKWLQEVRQEYGMPVATEVARPHHIETALKHNIDVLWIGARTTVNPFAVQELAEALRGTHLPVMVKNPVSPDLSLWAGAVERLWGAGLQDVAAIHRGFSSYEVSQYRNVPLWQIPIQLKGLYPDLPVVVDPSHIGGKPDLILPISQAGLDLNFDGVMIETHLNPTEALSDADQQITPEALGDILAKLQVRSLPDAAFISRTEELRQKIDRADREIIEALARRMRLVEKIGEDKRENNIAVLQPERWQSIFETRKEWARQMEINPTFAAELYELIHLESIRVQTEIVEKNFPAS</sequence>
<dbReference type="EMBL" id="VKKY01000001">
    <property type="protein sequence ID" value="KAA3439271.1"/>
    <property type="molecule type" value="Genomic_DNA"/>
</dbReference>
<dbReference type="PANTHER" id="PTHR43018:SF1">
    <property type="entry name" value="PROTEIN AROA(G)"/>
    <property type="match status" value="1"/>
</dbReference>
<evidence type="ECO:0000313" key="6">
    <source>
        <dbReference type="Proteomes" id="UP000324133"/>
    </source>
</evidence>
<dbReference type="PANTHER" id="PTHR43018">
    <property type="entry name" value="PHOSPHO-2-DEHYDRO-3-DEOXYHEPTONATE ALDOLASE"/>
    <property type="match status" value="1"/>
</dbReference>
<proteinExistence type="predicted"/>
<evidence type="ECO:0000259" key="4">
    <source>
        <dbReference type="PROSITE" id="PS51168"/>
    </source>
</evidence>
<dbReference type="Pfam" id="PF01817">
    <property type="entry name" value="CM_2"/>
    <property type="match status" value="1"/>
</dbReference>
<protein>
    <recommendedName>
        <fullName evidence="1">chorismate mutase</fullName>
        <ecNumber evidence="1">5.4.99.5</ecNumber>
    </recommendedName>
</protein>
<evidence type="ECO:0000256" key="2">
    <source>
        <dbReference type="ARBA" id="ARBA00022679"/>
    </source>
</evidence>
<dbReference type="SUPFAM" id="SSF51569">
    <property type="entry name" value="Aldolase"/>
    <property type="match status" value="1"/>
</dbReference>